<dbReference type="SUPFAM" id="SSF51735">
    <property type="entry name" value="NAD(P)-binding Rossmann-fold domains"/>
    <property type="match status" value="1"/>
</dbReference>
<dbReference type="GO" id="GO:0005829">
    <property type="term" value="C:cytosol"/>
    <property type="evidence" value="ECO:0007669"/>
    <property type="project" value="TreeGrafter"/>
</dbReference>
<evidence type="ECO:0000256" key="2">
    <source>
        <dbReference type="ARBA" id="ARBA00022490"/>
    </source>
</evidence>
<dbReference type="OrthoDB" id="1152826at2759"/>
<dbReference type="STRING" id="1095629.A0A0C9WK50"/>
<keyword evidence="2" id="KW-0963">Cytoplasm</keyword>
<dbReference type="HOGENOM" id="CLU_3032694_0_0_1"/>
<reference evidence="4 5" key="1">
    <citation type="submission" date="2014-04" db="EMBL/GenBank/DDBJ databases">
        <authorList>
            <consortium name="DOE Joint Genome Institute"/>
            <person name="Kuo A."/>
            <person name="Kohler A."/>
            <person name="Nagy L.G."/>
            <person name="Floudas D."/>
            <person name="Copeland A."/>
            <person name="Barry K.W."/>
            <person name="Cichocki N."/>
            <person name="Veneault-Fourrey C."/>
            <person name="LaButti K."/>
            <person name="Lindquist E.A."/>
            <person name="Lipzen A."/>
            <person name="Lundell T."/>
            <person name="Morin E."/>
            <person name="Murat C."/>
            <person name="Sun H."/>
            <person name="Tunlid A."/>
            <person name="Henrissat B."/>
            <person name="Grigoriev I.V."/>
            <person name="Hibbett D.S."/>
            <person name="Martin F."/>
            <person name="Nordberg H.P."/>
            <person name="Cantor M.N."/>
            <person name="Hua S.X."/>
        </authorList>
    </citation>
    <scope>NUCLEOTIDE SEQUENCE [LARGE SCALE GENOMIC DNA]</scope>
    <source>
        <strain evidence="4 5">LaAM-08-1</strain>
    </source>
</reference>
<dbReference type="EMBL" id="KN838742">
    <property type="protein sequence ID" value="KIJ95829.1"/>
    <property type="molecule type" value="Genomic_DNA"/>
</dbReference>
<evidence type="ECO:0000256" key="1">
    <source>
        <dbReference type="ARBA" id="ARBA00007406"/>
    </source>
</evidence>
<evidence type="ECO:0000256" key="3">
    <source>
        <dbReference type="ARBA" id="ARBA00023002"/>
    </source>
</evidence>
<proteinExistence type="inferred from homology"/>
<comment type="similarity">
    <text evidence="1">Belongs to the glyceraldehyde-3-phosphate dehydrogenase family.</text>
</comment>
<dbReference type="PANTHER" id="PTHR10836">
    <property type="entry name" value="GLYCERALDEHYDE 3-PHOSPHATE DEHYDROGENASE"/>
    <property type="match status" value="1"/>
</dbReference>
<organism evidence="4 5">
    <name type="scientific">Laccaria amethystina LaAM-08-1</name>
    <dbReference type="NCBI Taxonomy" id="1095629"/>
    <lineage>
        <taxon>Eukaryota</taxon>
        <taxon>Fungi</taxon>
        <taxon>Dikarya</taxon>
        <taxon>Basidiomycota</taxon>
        <taxon>Agaricomycotina</taxon>
        <taxon>Agaricomycetes</taxon>
        <taxon>Agaricomycetidae</taxon>
        <taxon>Agaricales</taxon>
        <taxon>Agaricineae</taxon>
        <taxon>Hydnangiaceae</taxon>
        <taxon>Laccaria</taxon>
    </lineage>
</organism>
<dbReference type="PANTHER" id="PTHR10836:SF76">
    <property type="entry name" value="GLYCERALDEHYDE-3-PHOSPHATE DEHYDROGENASE-RELATED"/>
    <property type="match status" value="1"/>
</dbReference>
<keyword evidence="3" id="KW-0560">Oxidoreductase</keyword>
<reference evidence="5" key="2">
    <citation type="submission" date="2015-01" db="EMBL/GenBank/DDBJ databases">
        <title>Evolutionary Origins and Diversification of the Mycorrhizal Mutualists.</title>
        <authorList>
            <consortium name="DOE Joint Genome Institute"/>
            <consortium name="Mycorrhizal Genomics Consortium"/>
            <person name="Kohler A."/>
            <person name="Kuo A."/>
            <person name="Nagy L.G."/>
            <person name="Floudas D."/>
            <person name="Copeland A."/>
            <person name="Barry K.W."/>
            <person name="Cichocki N."/>
            <person name="Veneault-Fourrey C."/>
            <person name="LaButti K."/>
            <person name="Lindquist E.A."/>
            <person name="Lipzen A."/>
            <person name="Lundell T."/>
            <person name="Morin E."/>
            <person name="Murat C."/>
            <person name="Riley R."/>
            <person name="Ohm R."/>
            <person name="Sun H."/>
            <person name="Tunlid A."/>
            <person name="Henrissat B."/>
            <person name="Grigoriev I.V."/>
            <person name="Hibbett D.S."/>
            <person name="Martin F."/>
        </authorList>
    </citation>
    <scope>NUCLEOTIDE SEQUENCE [LARGE SCALE GENOMIC DNA]</scope>
    <source>
        <strain evidence="5">LaAM-08-1</strain>
    </source>
</reference>
<dbReference type="AlphaFoldDB" id="A0A0C9WK50"/>
<name>A0A0C9WK50_9AGAR</name>
<dbReference type="InterPro" id="IPR020831">
    <property type="entry name" value="GlycerAld/Erythrose_P_DH"/>
</dbReference>
<protein>
    <submittedName>
        <fullName evidence="4">Uncharacterized protein</fullName>
    </submittedName>
</protein>
<dbReference type="Proteomes" id="UP000054477">
    <property type="component" value="Unassembled WGS sequence"/>
</dbReference>
<accession>A0A0C9WK50</accession>
<dbReference type="InterPro" id="IPR036291">
    <property type="entry name" value="NAD(P)-bd_dom_sf"/>
</dbReference>
<dbReference type="GO" id="GO:0004365">
    <property type="term" value="F:glyceraldehyde-3-phosphate dehydrogenase (NAD+) (phosphorylating) activity"/>
    <property type="evidence" value="ECO:0007669"/>
    <property type="project" value="TreeGrafter"/>
</dbReference>
<gene>
    <name evidence="4" type="ORF">K443DRAFT_108226</name>
</gene>
<keyword evidence="5" id="KW-1185">Reference proteome</keyword>
<dbReference type="GO" id="GO:0006096">
    <property type="term" value="P:glycolytic process"/>
    <property type="evidence" value="ECO:0007669"/>
    <property type="project" value="TreeGrafter"/>
</dbReference>
<dbReference type="Gene3D" id="3.40.50.720">
    <property type="entry name" value="NAD(P)-binding Rossmann-like Domain"/>
    <property type="match status" value="1"/>
</dbReference>
<evidence type="ECO:0000313" key="5">
    <source>
        <dbReference type="Proteomes" id="UP000054477"/>
    </source>
</evidence>
<evidence type="ECO:0000313" key="4">
    <source>
        <dbReference type="EMBL" id="KIJ95829.1"/>
    </source>
</evidence>
<sequence>MTSAPSADAPMFMVDFNLDKYDPAVIISNATCMTNCLAPLAKRSFTTTLVSHPTP</sequence>